<evidence type="ECO:0000256" key="1">
    <source>
        <dbReference type="SAM" id="Coils"/>
    </source>
</evidence>
<organism evidence="2 3">
    <name type="scientific">Pontibacter locisalis</name>
    <dbReference type="NCBI Taxonomy" id="1719035"/>
    <lineage>
        <taxon>Bacteria</taxon>
        <taxon>Pseudomonadati</taxon>
        <taxon>Bacteroidota</taxon>
        <taxon>Cytophagia</taxon>
        <taxon>Cytophagales</taxon>
        <taxon>Hymenobacteraceae</taxon>
        <taxon>Pontibacter</taxon>
    </lineage>
</organism>
<dbReference type="RefSeq" id="WP_377501916.1">
    <property type="nucleotide sequence ID" value="NZ_JBHULU010000001.1"/>
</dbReference>
<accession>A0ABW5IGV7</accession>
<dbReference type="EMBL" id="JBHULU010000001">
    <property type="protein sequence ID" value="MFD2512230.1"/>
    <property type="molecule type" value="Genomic_DNA"/>
</dbReference>
<comment type="caution">
    <text evidence="2">The sequence shown here is derived from an EMBL/GenBank/DDBJ whole genome shotgun (WGS) entry which is preliminary data.</text>
</comment>
<feature type="coiled-coil region" evidence="1">
    <location>
        <begin position="90"/>
        <end position="117"/>
    </location>
</feature>
<reference evidence="3" key="1">
    <citation type="journal article" date="2019" name="Int. J. Syst. Evol. Microbiol.">
        <title>The Global Catalogue of Microorganisms (GCM) 10K type strain sequencing project: providing services to taxonomists for standard genome sequencing and annotation.</title>
        <authorList>
            <consortium name="The Broad Institute Genomics Platform"/>
            <consortium name="The Broad Institute Genome Sequencing Center for Infectious Disease"/>
            <person name="Wu L."/>
            <person name="Ma J."/>
        </authorList>
    </citation>
    <scope>NUCLEOTIDE SEQUENCE [LARGE SCALE GENOMIC DNA]</scope>
    <source>
        <strain evidence="3">KCTC 42498</strain>
    </source>
</reference>
<keyword evidence="1" id="KW-0175">Coiled coil</keyword>
<evidence type="ECO:0008006" key="4">
    <source>
        <dbReference type="Google" id="ProtNLM"/>
    </source>
</evidence>
<dbReference type="Proteomes" id="UP001597544">
    <property type="component" value="Unassembled WGS sequence"/>
</dbReference>
<evidence type="ECO:0000313" key="2">
    <source>
        <dbReference type="EMBL" id="MFD2512230.1"/>
    </source>
</evidence>
<proteinExistence type="predicted"/>
<evidence type="ECO:0000313" key="3">
    <source>
        <dbReference type="Proteomes" id="UP001597544"/>
    </source>
</evidence>
<name>A0ABW5IGV7_9BACT</name>
<sequence length="120" mass="14049">MDKKKNTRTGGSLSWQEREAMIAEYLTGRYTKAELWHKYTGQSNEHGQLLNWMRKLGYISTPAVLRRAENSVTLRQQVQFVLDTEQPLDPQVLQKRIQELEKQLEAARLQAEGYELMIQL</sequence>
<gene>
    <name evidence="2" type="ORF">ACFSRY_00005</name>
</gene>
<protein>
    <recommendedName>
        <fullName evidence="4">Transposase</fullName>
    </recommendedName>
</protein>
<keyword evidence="3" id="KW-1185">Reference proteome</keyword>
<feature type="non-terminal residue" evidence="2">
    <location>
        <position position="120"/>
    </location>
</feature>